<evidence type="ECO:0000313" key="3">
    <source>
        <dbReference type="EMBL" id="KAA8490493.1"/>
    </source>
</evidence>
<keyword evidence="2" id="KW-0472">Membrane</keyword>
<dbReference type="EMBL" id="VRMN01000025">
    <property type="protein sequence ID" value="KAA8490493.1"/>
    <property type="molecule type" value="Genomic_DNA"/>
</dbReference>
<evidence type="ECO:0000313" key="4">
    <source>
        <dbReference type="EMBL" id="KAA8495520.1"/>
    </source>
</evidence>
<reference evidence="5" key="1">
    <citation type="journal article" date="2019" name="Nat. Commun.">
        <title>Expansion of phycobilisome linker gene families in mesophilic red algae.</title>
        <authorList>
            <person name="Lee J."/>
            <person name="Kim D."/>
            <person name="Bhattacharya D."/>
            <person name="Yoon H.S."/>
        </authorList>
    </citation>
    <scope>NUCLEOTIDE SEQUENCE [LARGE SCALE GENOMIC DNA]</scope>
    <source>
        <strain evidence="5">CCMP 1328</strain>
    </source>
</reference>
<feature type="transmembrane region" description="Helical" evidence="2">
    <location>
        <begin position="91"/>
        <end position="113"/>
    </location>
</feature>
<dbReference type="EMBL" id="VRMN01000003">
    <property type="protein sequence ID" value="KAA8495520.1"/>
    <property type="molecule type" value="Genomic_DNA"/>
</dbReference>
<evidence type="ECO:0008006" key="6">
    <source>
        <dbReference type="Google" id="ProtNLM"/>
    </source>
</evidence>
<evidence type="ECO:0000256" key="2">
    <source>
        <dbReference type="SAM" id="Phobius"/>
    </source>
</evidence>
<accession>A0A5J4YIL4</accession>
<organism evidence="3 5">
    <name type="scientific">Porphyridium purpureum</name>
    <name type="common">Red alga</name>
    <name type="synonym">Porphyridium cruentum</name>
    <dbReference type="NCBI Taxonomy" id="35688"/>
    <lineage>
        <taxon>Eukaryota</taxon>
        <taxon>Rhodophyta</taxon>
        <taxon>Bangiophyceae</taxon>
        <taxon>Porphyridiales</taxon>
        <taxon>Porphyridiaceae</taxon>
        <taxon>Porphyridium</taxon>
    </lineage>
</organism>
<dbReference type="OrthoDB" id="12139at2759"/>
<evidence type="ECO:0000256" key="1">
    <source>
        <dbReference type="SAM" id="MobiDB-lite"/>
    </source>
</evidence>
<keyword evidence="5" id="KW-1185">Reference proteome</keyword>
<proteinExistence type="predicted"/>
<sequence length="181" mass="19124">MEGADDRCCGLGRWNLAPLSKWGNVCLGLYFAVVGVFSIISIFTLLSGALASPIGFVLFLWIAVFGVFLVFGELDFPEAFIRYFFFLRGAYLRAGFILFVCTLALTAGFTGSISSVTNVLLLIGGFAALFFGILCFCYGADHNEESDGGFESSGNVGSKVSGASGASGKQSASVRNPVMAI</sequence>
<dbReference type="AlphaFoldDB" id="A0A5J4YIL4"/>
<dbReference type="Proteomes" id="UP000324585">
    <property type="component" value="Unassembled WGS sequence"/>
</dbReference>
<protein>
    <recommendedName>
        <fullName evidence="6">Golgi apparatus membrane protein TVP15</fullName>
    </recommendedName>
</protein>
<reference evidence="3" key="2">
    <citation type="submission" date="2019-09" db="EMBL/GenBank/DDBJ databases">
        <title>Expansion of phycobilisome linker gene families in mesophilic red algae.</title>
        <authorList>
            <person name="Lee J."/>
        </authorList>
    </citation>
    <scope>NUCLEOTIDE SEQUENCE [LARGE SCALE GENOMIC DNA]</scope>
    <source>
        <strain evidence="3">CCMP 1328</strain>
        <tissue evidence="3">Unicellular</tissue>
    </source>
</reference>
<feature type="transmembrane region" description="Helical" evidence="2">
    <location>
        <begin position="50"/>
        <end position="71"/>
    </location>
</feature>
<name>A0A5J4YIL4_PORPP</name>
<feature type="transmembrane region" description="Helical" evidence="2">
    <location>
        <begin position="119"/>
        <end position="140"/>
    </location>
</feature>
<keyword evidence="2" id="KW-0812">Transmembrane</keyword>
<feature type="compositionally biased region" description="Low complexity" evidence="1">
    <location>
        <begin position="161"/>
        <end position="174"/>
    </location>
</feature>
<gene>
    <name evidence="4" type="ORF">FVE85_1675</name>
    <name evidence="3" type="ORF">FVE85_4574</name>
</gene>
<evidence type="ECO:0000313" key="5">
    <source>
        <dbReference type="Proteomes" id="UP000324585"/>
    </source>
</evidence>
<comment type="caution">
    <text evidence="3">The sequence shown here is derived from an EMBL/GenBank/DDBJ whole genome shotgun (WGS) entry which is preliminary data.</text>
</comment>
<keyword evidence="2" id="KW-1133">Transmembrane helix</keyword>
<feature type="region of interest" description="Disordered" evidence="1">
    <location>
        <begin position="161"/>
        <end position="181"/>
    </location>
</feature>
<feature type="transmembrane region" description="Helical" evidence="2">
    <location>
        <begin position="22"/>
        <end position="44"/>
    </location>
</feature>